<evidence type="ECO:0000313" key="2">
    <source>
        <dbReference type="Proteomes" id="UP000298284"/>
    </source>
</evidence>
<organism evidence="1 2">
    <name type="scientific">Hymenobacter wooponensis</name>
    <dbReference type="NCBI Taxonomy" id="1525360"/>
    <lineage>
        <taxon>Bacteria</taxon>
        <taxon>Pseudomonadati</taxon>
        <taxon>Bacteroidota</taxon>
        <taxon>Cytophagia</taxon>
        <taxon>Cytophagales</taxon>
        <taxon>Hymenobacteraceae</taxon>
        <taxon>Hymenobacter</taxon>
    </lineage>
</organism>
<evidence type="ECO:0008006" key="3">
    <source>
        <dbReference type="Google" id="ProtNLM"/>
    </source>
</evidence>
<comment type="caution">
    <text evidence="1">The sequence shown here is derived from an EMBL/GenBank/DDBJ whole genome shotgun (WGS) entry which is preliminary data.</text>
</comment>
<sequence length="144" mass="16173">MKHILVPFLALVSLASCQKDDSAEVQVGAYPQTWQLVKSTSSWTNKVWTGAELPYQEKYVFQADSTFTKTRQKGDQTIEASGTFSVRPYGGKPYTILTYSAASELIGTCYSRSLREDLVLTASDTLRNTWEACDGPRLEYKRVQ</sequence>
<dbReference type="RefSeq" id="WP_135533060.1">
    <property type="nucleotide sequence ID" value="NZ_SRKZ01000010.1"/>
</dbReference>
<proteinExistence type="predicted"/>
<protein>
    <recommendedName>
        <fullName evidence="3">Lipocalin-like domain-containing protein</fullName>
    </recommendedName>
</protein>
<name>A0A4Z0MCF5_9BACT</name>
<dbReference type="PROSITE" id="PS51257">
    <property type="entry name" value="PROKAR_LIPOPROTEIN"/>
    <property type="match status" value="1"/>
</dbReference>
<evidence type="ECO:0000313" key="1">
    <source>
        <dbReference type="EMBL" id="TGD77174.1"/>
    </source>
</evidence>
<dbReference type="AlphaFoldDB" id="A0A4Z0MCF5"/>
<accession>A0A4Z0MCF5</accession>
<gene>
    <name evidence="1" type="ORF">EU557_24390</name>
</gene>
<keyword evidence="2" id="KW-1185">Reference proteome</keyword>
<dbReference type="Proteomes" id="UP000298284">
    <property type="component" value="Unassembled WGS sequence"/>
</dbReference>
<dbReference type="OrthoDB" id="882993at2"/>
<reference evidence="1 2" key="1">
    <citation type="submission" date="2019-04" db="EMBL/GenBank/DDBJ databases">
        <authorList>
            <person name="Feng G."/>
            <person name="Zhang J."/>
            <person name="Zhu H."/>
        </authorList>
    </citation>
    <scope>NUCLEOTIDE SEQUENCE [LARGE SCALE GENOMIC DNA]</scope>
    <source>
        <strain evidence="1 2">JCM 19491</strain>
    </source>
</reference>
<dbReference type="EMBL" id="SRKZ01000010">
    <property type="protein sequence ID" value="TGD77174.1"/>
    <property type="molecule type" value="Genomic_DNA"/>
</dbReference>